<evidence type="ECO:0000256" key="4">
    <source>
        <dbReference type="ARBA" id="ARBA00022737"/>
    </source>
</evidence>
<keyword evidence="6" id="KW-0472">Membrane</keyword>
<keyword evidence="4" id="KW-0677">Repeat</keyword>
<dbReference type="SUPFAM" id="SSF57424">
    <property type="entry name" value="LDL receptor-like module"/>
    <property type="match status" value="3"/>
</dbReference>
<comment type="subcellular location">
    <subcellularLocation>
        <location evidence="2">Endomembrane system</location>
    </subcellularLocation>
    <subcellularLocation>
        <location evidence="1">Membrane</location>
        <topology evidence="1">Single-pass membrane protein</topology>
    </subcellularLocation>
</comment>
<evidence type="ECO:0000256" key="1">
    <source>
        <dbReference type="ARBA" id="ARBA00004167"/>
    </source>
</evidence>
<keyword evidence="10" id="KW-0732">Signal</keyword>
<dbReference type="Gene3D" id="4.10.400.10">
    <property type="entry name" value="Low-density Lipoprotein Receptor"/>
    <property type="match status" value="3"/>
</dbReference>
<accession>A0A8J9WG61</accession>
<feature type="compositionally biased region" description="Low complexity" evidence="9">
    <location>
        <begin position="303"/>
        <end position="343"/>
    </location>
</feature>
<protein>
    <submittedName>
        <fullName evidence="11">SORL1 protein</fullName>
    </submittedName>
</protein>
<dbReference type="GO" id="GO:0012505">
    <property type="term" value="C:endomembrane system"/>
    <property type="evidence" value="ECO:0007669"/>
    <property type="project" value="UniProtKB-SubCell"/>
</dbReference>
<feature type="disulfide bond" evidence="8">
    <location>
        <begin position="92"/>
        <end position="107"/>
    </location>
</feature>
<dbReference type="PANTHER" id="PTHR24270">
    <property type="entry name" value="LOW-DENSITY LIPOPROTEIN RECEPTOR-RELATED"/>
    <property type="match status" value="1"/>
</dbReference>
<keyword evidence="3" id="KW-0812">Transmembrane</keyword>
<gene>
    <name evidence="11" type="primary">SORL1</name>
    <name evidence="11" type="ORF">BLAG_LOCUS3455</name>
</gene>
<feature type="chain" id="PRO_5035469463" evidence="10">
    <location>
        <begin position="21"/>
        <end position="476"/>
    </location>
</feature>
<dbReference type="InterPro" id="IPR036055">
    <property type="entry name" value="LDL_receptor-like_sf"/>
</dbReference>
<dbReference type="EMBL" id="OV696695">
    <property type="protein sequence ID" value="CAH1239072.1"/>
    <property type="molecule type" value="Genomic_DNA"/>
</dbReference>
<evidence type="ECO:0000256" key="9">
    <source>
        <dbReference type="SAM" id="MobiDB-lite"/>
    </source>
</evidence>
<feature type="disulfide bond" evidence="8">
    <location>
        <begin position="225"/>
        <end position="240"/>
    </location>
</feature>
<dbReference type="InterPro" id="IPR002172">
    <property type="entry name" value="LDrepeatLR_classA_rpt"/>
</dbReference>
<keyword evidence="5" id="KW-1133">Transmembrane helix</keyword>
<organism evidence="11 12">
    <name type="scientific">Branchiostoma lanceolatum</name>
    <name type="common">Common lancelet</name>
    <name type="synonym">Amphioxus lanceolatum</name>
    <dbReference type="NCBI Taxonomy" id="7740"/>
    <lineage>
        <taxon>Eukaryota</taxon>
        <taxon>Metazoa</taxon>
        <taxon>Chordata</taxon>
        <taxon>Cephalochordata</taxon>
        <taxon>Leptocardii</taxon>
        <taxon>Amphioxiformes</taxon>
        <taxon>Branchiostomatidae</taxon>
        <taxon>Branchiostoma</taxon>
    </lineage>
</organism>
<dbReference type="InterPro" id="IPR050685">
    <property type="entry name" value="LDLR"/>
</dbReference>
<dbReference type="InterPro" id="IPR023415">
    <property type="entry name" value="LDLR_class-A_CS"/>
</dbReference>
<evidence type="ECO:0000256" key="7">
    <source>
        <dbReference type="ARBA" id="ARBA00023157"/>
    </source>
</evidence>
<dbReference type="GO" id="GO:0016192">
    <property type="term" value="P:vesicle-mediated transport"/>
    <property type="evidence" value="ECO:0007669"/>
    <property type="project" value="UniProtKB-ARBA"/>
</dbReference>
<sequence>MRWFVVALSVAVLVAHGLEGSPVKKSGGVAGVEKSEKQKKKLLSDVMGQLRVLAPEKKHESRQATLGAADCAYECETTFSYYSSCIPENWVCDGMEDCTTGEDESHCGESELIPEFVPYTTYPPPILGGPDTIYPGPDYVPEDCNFYCPNDAYNFCIPEGWHCDGYPDCYDSSDEQHCERDDPPGLPHYPIPPTAHPSDVYYPDNCTFLCDNDMNGFCIPDYWECDGYPDCRDGSDEFNCDGSGGHHTVCDPMDFLGPVTDVPVFVALLGSVSSLPIPELMAMLNGSKHGGGPLPDGSGMHGGFPEPHGFPEHGGFPEPHGFPEHGGFPEPYGFPEHGGFPEPHGFPEHGGFPGIGGFPEPHVDPADPYMLDHGMYGGPYSYIAKKSTQAKKSAIQGAKELKTAAAKKKAELQQLLRKEAPQGQSNGKAVLAHAQKQAKKWFNSKVGSVASKVKTYSHTARDLANLKRKADGAPKI</sequence>
<comment type="caution">
    <text evidence="8">Lacks conserved residue(s) required for the propagation of feature annotation.</text>
</comment>
<name>A0A8J9WG61_BRALA</name>
<dbReference type="SMART" id="SM00192">
    <property type="entry name" value="LDLa"/>
    <property type="match status" value="3"/>
</dbReference>
<evidence type="ECO:0000256" key="10">
    <source>
        <dbReference type="SAM" id="SignalP"/>
    </source>
</evidence>
<proteinExistence type="predicted"/>
<evidence type="ECO:0000256" key="5">
    <source>
        <dbReference type="ARBA" id="ARBA00022989"/>
    </source>
</evidence>
<keyword evidence="12" id="KW-1185">Reference proteome</keyword>
<dbReference type="PRINTS" id="PR00261">
    <property type="entry name" value="LDLRECEPTOR"/>
</dbReference>
<feature type="disulfide bond" evidence="8">
    <location>
        <begin position="163"/>
        <end position="178"/>
    </location>
</feature>
<dbReference type="Pfam" id="PF00057">
    <property type="entry name" value="Ldl_recept_a"/>
    <property type="match status" value="3"/>
</dbReference>
<dbReference type="PANTHER" id="PTHR24270:SF62">
    <property type="entry name" value="LOW-DENSITY LIPOPROTEIN RECEPTOR-RELATED PROTEIN 2"/>
    <property type="match status" value="1"/>
</dbReference>
<feature type="signal peptide" evidence="10">
    <location>
        <begin position="1"/>
        <end position="20"/>
    </location>
</feature>
<dbReference type="Proteomes" id="UP000838412">
    <property type="component" value="Chromosome 10"/>
</dbReference>
<feature type="region of interest" description="Disordered" evidence="9">
    <location>
        <begin position="288"/>
        <end position="366"/>
    </location>
</feature>
<dbReference type="PROSITE" id="PS50068">
    <property type="entry name" value="LDLRA_2"/>
    <property type="match status" value="3"/>
</dbReference>
<evidence type="ECO:0000313" key="11">
    <source>
        <dbReference type="EMBL" id="CAH1239072.1"/>
    </source>
</evidence>
<dbReference type="CDD" id="cd00112">
    <property type="entry name" value="LDLa"/>
    <property type="match status" value="3"/>
</dbReference>
<feature type="compositionally biased region" description="Gly residues" evidence="9">
    <location>
        <begin position="288"/>
        <end position="302"/>
    </location>
</feature>
<dbReference type="AlphaFoldDB" id="A0A8J9WG61"/>
<keyword evidence="7 8" id="KW-1015">Disulfide bond</keyword>
<dbReference type="GO" id="GO:0005886">
    <property type="term" value="C:plasma membrane"/>
    <property type="evidence" value="ECO:0007669"/>
    <property type="project" value="TreeGrafter"/>
</dbReference>
<evidence type="ECO:0000313" key="12">
    <source>
        <dbReference type="Proteomes" id="UP000838412"/>
    </source>
</evidence>
<evidence type="ECO:0000256" key="8">
    <source>
        <dbReference type="PROSITE-ProRule" id="PRU00124"/>
    </source>
</evidence>
<evidence type="ECO:0000256" key="2">
    <source>
        <dbReference type="ARBA" id="ARBA00004308"/>
    </source>
</evidence>
<evidence type="ECO:0000256" key="6">
    <source>
        <dbReference type="ARBA" id="ARBA00023136"/>
    </source>
</evidence>
<dbReference type="OrthoDB" id="6142318at2759"/>
<dbReference type="PROSITE" id="PS01209">
    <property type="entry name" value="LDLRA_1"/>
    <property type="match status" value="1"/>
</dbReference>
<reference evidence="11" key="1">
    <citation type="submission" date="2022-01" db="EMBL/GenBank/DDBJ databases">
        <authorList>
            <person name="Braso-Vives M."/>
        </authorList>
    </citation>
    <scope>NUCLEOTIDE SEQUENCE</scope>
</reference>
<evidence type="ECO:0000256" key="3">
    <source>
        <dbReference type="ARBA" id="ARBA00022692"/>
    </source>
</evidence>